<reference evidence="5 6" key="1">
    <citation type="journal article" date="2016" name="Nat. Commun.">
        <title>Thousands of microbial genomes shed light on interconnected biogeochemical processes in an aquifer system.</title>
        <authorList>
            <person name="Anantharaman K."/>
            <person name="Brown C.T."/>
            <person name="Hug L.A."/>
            <person name="Sharon I."/>
            <person name="Castelle C.J."/>
            <person name="Probst A.J."/>
            <person name="Thomas B.C."/>
            <person name="Singh A."/>
            <person name="Wilkins M.J."/>
            <person name="Karaoz U."/>
            <person name="Brodie E.L."/>
            <person name="Williams K.H."/>
            <person name="Hubbard S.S."/>
            <person name="Banfield J.F."/>
        </authorList>
    </citation>
    <scope>NUCLEOTIDE SEQUENCE [LARGE SCALE GENOMIC DNA]</scope>
</reference>
<evidence type="ECO:0000256" key="3">
    <source>
        <dbReference type="ARBA" id="ARBA00023004"/>
    </source>
</evidence>
<accession>A0A1F7SH17</accession>
<comment type="caution">
    <text evidence="5">The sequence shown here is derived from an EMBL/GenBank/DDBJ whole genome shotgun (WGS) entry which is preliminary data.</text>
</comment>
<dbReference type="GO" id="GO:0020037">
    <property type="term" value="F:heme binding"/>
    <property type="evidence" value="ECO:0007669"/>
    <property type="project" value="InterPro"/>
</dbReference>
<organism evidence="5 6">
    <name type="scientific">Candidatus Schekmanbacteria bacterium RIFCSPLOWO2_12_FULL_38_15</name>
    <dbReference type="NCBI Taxonomy" id="1817883"/>
    <lineage>
        <taxon>Bacteria</taxon>
        <taxon>Candidatus Schekmaniibacteriota</taxon>
    </lineage>
</organism>
<evidence type="ECO:0000256" key="2">
    <source>
        <dbReference type="ARBA" id="ARBA00022723"/>
    </source>
</evidence>
<dbReference type="EMBL" id="MGDI01000028">
    <property type="protein sequence ID" value="OGL53090.1"/>
    <property type="molecule type" value="Genomic_DNA"/>
</dbReference>
<dbReference type="Proteomes" id="UP000178082">
    <property type="component" value="Unassembled WGS sequence"/>
</dbReference>
<keyword evidence="1" id="KW-0349">Heme</keyword>
<dbReference type="GO" id="GO:0009055">
    <property type="term" value="F:electron transfer activity"/>
    <property type="evidence" value="ECO:0007669"/>
    <property type="project" value="InterPro"/>
</dbReference>
<proteinExistence type="predicted"/>
<dbReference type="InterPro" id="IPR036909">
    <property type="entry name" value="Cyt_c-like_dom_sf"/>
</dbReference>
<sequence>MPAGRQGKRFGSGKFDKRNFLEADMTKKYFLLISILILLTSAFSLLLSTAAQFEKSGNLLTVKSCDGRKTIYIEGFKEGEKMPREKAQAVANLLMSLMEICDQEVIAKLTENNSVIVLNDASFILPDIKEGKGAVLLAHGGQPHKQREVKLFESEEKRVIDEGYKTFHDSSIGTNGISCDMCHPDGSNNHAETYPKFQTQLKKVATLREMINWCIQNPLEGPQLKHDDPKMIALEAYITSVRKGKALEPGRH</sequence>
<dbReference type="InterPro" id="IPR009056">
    <property type="entry name" value="Cyt_c-like_dom"/>
</dbReference>
<protein>
    <recommendedName>
        <fullName evidence="4">Cytochrome c domain-containing protein</fullName>
    </recommendedName>
</protein>
<dbReference type="AlphaFoldDB" id="A0A1F7SH17"/>
<name>A0A1F7SH17_9BACT</name>
<evidence type="ECO:0000256" key="1">
    <source>
        <dbReference type="ARBA" id="ARBA00022617"/>
    </source>
</evidence>
<keyword evidence="3" id="KW-0408">Iron</keyword>
<dbReference type="STRING" id="1817883.A3G31_09330"/>
<gene>
    <name evidence="5" type="ORF">A3G31_09330</name>
</gene>
<feature type="domain" description="Cytochrome c" evidence="4">
    <location>
        <begin position="169"/>
        <end position="245"/>
    </location>
</feature>
<evidence type="ECO:0000313" key="5">
    <source>
        <dbReference type="EMBL" id="OGL53090.1"/>
    </source>
</evidence>
<dbReference type="SUPFAM" id="SSF46626">
    <property type="entry name" value="Cytochrome c"/>
    <property type="match status" value="1"/>
</dbReference>
<dbReference type="Gene3D" id="1.10.760.10">
    <property type="entry name" value="Cytochrome c-like domain"/>
    <property type="match status" value="1"/>
</dbReference>
<evidence type="ECO:0000259" key="4">
    <source>
        <dbReference type="Pfam" id="PF21342"/>
    </source>
</evidence>
<keyword evidence="2" id="KW-0479">Metal-binding</keyword>
<dbReference type="GO" id="GO:0046872">
    <property type="term" value="F:metal ion binding"/>
    <property type="evidence" value="ECO:0007669"/>
    <property type="project" value="UniProtKB-KW"/>
</dbReference>
<dbReference type="Pfam" id="PF21342">
    <property type="entry name" value="SoxA-TsdA_cyt-c"/>
    <property type="match status" value="1"/>
</dbReference>
<evidence type="ECO:0000313" key="6">
    <source>
        <dbReference type="Proteomes" id="UP000178082"/>
    </source>
</evidence>